<dbReference type="InterPro" id="IPR007551">
    <property type="entry name" value="YajQ/Smlt4090-like"/>
</dbReference>
<dbReference type="GO" id="GO:0000166">
    <property type="term" value="F:nucleotide binding"/>
    <property type="evidence" value="ECO:0007669"/>
    <property type="project" value="UniProtKB-UniRule"/>
</dbReference>
<evidence type="ECO:0000256" key="1">
    <source>
        <dbReference type="ARBA" id="ARBA00022741"/>
    </source>
</evidence>
<reference evidence="5 6" key="1">
    <citation type="submission" date="2017-04" db="EMBL/GenBank/DDBJ databases">
        <authorList>
            <person name="Afonso C.L."/>
            <person name="Miller P.J."/>
            <person name="Scott M.A."/>
            <person name="Spackman E."/>
            <person name="Goraichik I."/>
            <person name="Dimitrov K.M."/>
            <person name="Suarez D.L."/>
            <person name="Swayne D.E."/>
        </authorList>
    </citation>
    <scope>NUCLEOTIDE SEQUENCE [LARGE SCALE GENOMIC DNA]</scope>
    <source>
        <strain evidence="5 6">DSM 19625</strain>
    </source>
</reference>
<evidence type="ECO:0000256" key="3">
    <source>
        <dbReference type="HAMAP-Rule" id="MF_00632"/>
    </source>
</evidence>
<accession>A0A1W2EWQ5</accession>
<evidence type="ECO:0000313" key="6">
    <source>
        <dbReference type="Proteomes" id="UP000192678"/>
    </source>
</evidence>
<proteinExistence type="inferred from homology"/>
<dbReference type="Gene3D" id="3.30.70.860">
    <property type="match status" value="1"/>
</dbReference>
<comment type="similarity">
    <text evidence="2 3">Belongs to the YajQ family.</text>
</comment>
<dbReference type="Pfam" id="PF04461">
    <property type="entry name" value="YajQ"/>
    <property type="match status" value="1"/>
</dbReference>
<dbReference type="InterPro" id="IPR035571">
    <property type="entry name" value="UPF0234-like_C"/>
</dbReference>
<evidence type="ECO:0000313" key="5">
    <source>
        <dbReference type="EMBL" id="SMD14129.1"/>
    </source>
</evidence>
<dbReference type="SUPFAM" id="SSF89963">
    <property type="entry name" value="YajQ-like"/>
    <property type="match status" value="2"/>
</dbReference>
<comment type="function">
    <text evidence="3">Nucleotide-binding protein.</text>
</comment>
<dbReference type="HAMAP" id="MF_00632">
    <property type="entry name" value="UPF0234"/>
    <property type="match status" value="1"/>
</dbReference>
<dbReference type="GO" id="GO:0005829">
    <property type="term" value="C:cytosol"/>
    <property type="evidence" value="ECO:0007669"/>
    <property type="project" value="TreeGrafter"/>
</dbReference>
<dbReference type="Gene3D" id="3.30.70.990">
    <property type="entry name" value="YajQ-like, domain 2"/>
    <property type="match status" value="1"/>
</dbReference>
<dbReference type="PANTHER" id="PTHR30476:SF0">
    <property type="entry name" value="UPF0234 PROTEIN YAJQ"/>
    <property type="match status" value="1"/>
</dbReference>
<keyword evidence="4" id="KW-0472">Membrane</keyword>
<dbReference type="AlphaFoldDB" id="A0A1W2EWQ5"/>
<dbReference type="Proteomes" id="UP000192678">
    <property type="component" value="Unassembled WGS sequence"/>
</dbReference>
<dbReference type="STRING" id="475255.SAMN04488101_11726"/>
<evidence type="ECO:0000256" key="2">
    <source>
        <dbReference type="ARBA" id="ARBA00093450"/>
    </source>
</evidence>
<sequence length="198" mass="22448">MISYAFALIVYICVVELPDQIFINLIYFYTKAIIIMPTFDIVSKVDAQTLDNAMNNAKKEILNRYDFSTSKSTIDHDKKTNVITIVTEDDMRLKAIEDAIISRMMKQNLDSKSLDFGKEVYASGNMIRKEISIKEGIDKETAKKIVAKIKASGLKVQASMMDDQVRVQSKSIDDLQGVIALCRSEDFGQPLQFINMRN</sequence>
<organism evidence="5 6">
    <name type="scientific">Pedobacter nyackensis</name>
    <dbReference type="NCBI Taxonomy" id="475255"/>
    <lineage>
        <taxon>Bacteria</taxon>
        <taxon>Pseudomonadati</taxon>
        <taxon>Bacteroidota</taxon>
        <taxon>Sphingobacteriia</taxon>
        <taxon>Sphingobacteriales</taxon>
        <taxon>Sphingobacteriaceae</taxon>
        <taxon>Pedobacter</taxon>
    </lineage>
</organism>
<protein>
    <recommendedName>
        <fullName evidence="3">Nucleotide-binding protein SAMN04488101_11726</fullName>
    </recommendedName>
</protein>
<dbReference type="EMBL" id="FWYB01000017">
    <property type="protein sequence ID" value="SMD14129.1"/>
    <property type="molecule type" value="Genomic_DNA"/>
</dbReference>
<keyword evidence="6" id="KW-1185">Reference proteome</keyword>
<keyword evidence="4" id="KW-0812">Transmembrane</keyword>
<dbReference type="InterPro" id="IPR035570">
    <property type="entry name" value="UPF0234_N"/>
</dbReference>
<dbReference type="PANTHER" id="PTHR30476">
    <property type="entry name" value="UPF0234 PROTEIN YAJQ"/>
    <property type="match status" value="1"/>
</dbReference>
<evidence type="ECO:0000256" key="4">
    <source>
        <dbReference type="SAM" id="Phobius"/>
    </source>
</evidence>
<keyword evidence="1 3" id="KW-0547">Nucleotide-binding</keyword>
<name>A0A1W2EWQ5_9SPHI</name>
<feature type="transmembrane region" description="Helical" evidence="4">
    <location>
        <begin position="6"/>
        <end position="29"/>
    </location>
</feature>
<dbReference type="InterPro" id="IPR036183">
    <property type="entry name" value="YajQ-like_sf"/>
</dbReference>
<dbReference type="NCBIfam" id="NF003819">
    <property type="entry name" value="PRK05412.1"/>
    <property type="match status" value="1"/>
</dbReference>
<dbReference type="CDD" id="cd11740">
    <property type="entry name" value="YajQ_like"/>
    <property type="match status" value="1"/>
</dbReference>
<gene>
    <name evidence="5" type="ORF">SAMN04488101_11726</name>
</gene>
<keyword evidence="4" id="KW-1133">Transmembrane helix</keyword>